<feature type="region of interest" description="Disordered" evidence="1">
    <location>
        <begin position="1"/>
        <end position="32"/>
    </location>
</feature>
<reference evidence="2" key="1">
    <citation type="journal article" date="2020" name="Stud. Mycol.">
        <title>101 Dothideomycetes genomes: a test case for predicting lifestyles and emergence of pathogens.</title>
        <authorList>
            <person name="Haridas S."/>
            <person name="Albert R."/>
            <person name="Binder M."/>
            <person name="Bloem J."/>
            <person name="Labutti K."/>
            <person name="Salamov A."/>
            <person name="Andreopoulos B."/>
            <person name="Baker S."/>
            <person name="Barry K."/>
            <person name="Bills G."/>
            <person name="Bluhm B."/>
            <person name="Cannon C."/>
            <person name="Castanera R."/>
            <person name="Culley D."/>
            <person name="Daum C."/>
            <person name="Ezra D."/>
            <person name="Gonzalez J."/>
            <person name="Henrissat B."/>
            <person name="Kuo A."/>
            <person name="Liang C."/>
            <person name="Lipzen A."/>
            <person name="Lutzoni F."/>
            <person name="Magnuson J."/>
            <person name="Mondo S."/>
            <person name="Nolan M."/>
            <person name="Ohm R."/>
            <person name="Pangilinan J."/>
            <person name="Park H.-J."/>
            <person name="Ramirez L."/>
            <person name="Alfaro M."/>
            <person name="Sun H."/>
            <person name="Tritt A."/>
            <person name="Yoshinaga Y."/>
            <person name="Zwiers L.-H."/>
            <person name="Turgeon B."/>
            <person name="Goodwin S."/>
            <person name="Spatafora J."/>
            <person name="Crous P."/>
            <person name="Grigoriev I."/>
        </authorList>
    </citation>
    <scope>NUCLEOTIDE SEQUENCE</scope>
    <source>
        <strain evidence="2">CBS 379.55</strain>
    </source>
</reference>
<name>A0A6A6JQM7_WESOR</name>
<proteinExistence type="predicted"/>
<evidence type="ECO:0000313" key="3">
    <source>
        <dbReference type="Proteomes" id="UP000800097"/>
    </source>
</evidence>
<gene>
    <name evidence="2" type="ORF">EI97DRAFT_456363</name>
</gene>
<dbReference type="Proteomes" id="UP000800097">
    <property type="component" value="Unassembled WGS sequence"/>
</dbReference>
<dbReference type="OrthoDB" id="3796155at2759"/>
<dbReference type="EMBL" id="ML986487">
    <property type="protein sequence ID" value="KAF2278931.1"/>
    <property type="molecule type" value="Genomic_DNA"/>
</dbReference>
<keyword evidence="3" id="KW-1185">Reference proteome</keyword>
<feature type="region of interest" description="Disordered" evidence="1">
    <location>
        <begin position="67"/>
        <end position="86"/>
    </location>
</feature>
<dbReference type="RefSeq" id="XP_033656470.1">
    <property type="nucleotide sequence ID" value="XM_033800723.1"/>
</dbReference>
<protein>
    <submittedName>
        <fullName evidence="2">Uncharacterized protein</fullName>
    </submittedName>
</protein>
<dbReference type="GeneID" id="54553898"/>
<organism evidence="2 3">
    <name type="scientific">Westerdykella ornata</name>
    <dbReference type="NCBI Taxonomy" id="318751"/>
    <lineage>
        <taxon>Eukaryota</taxon>
        <taxon>Fungi</taxon>
        <taxon>Dikarya</taxon>
        <taxon>Ascomycota</taxon>
        <taxon>Pezizomycotina</taxon>
        <taxon>Dothideomycetes</taxon>
        <taxon>Pleosporomycetidae</taxon>
        <taxon>Pleosporales</taxon>
        <taxon>Sporormiaceae</taxon>
        <taxon>Westerdykella</taxon>
    </lineage>
</organism>
<dbReference type="AlphaFoldDB" id="A0A6A6JQM7"/>
<accession>A0A6A6JQM7</accession>
<evidence type="ECO:0000313" key="2">
    <source>
        <dbReference type="EMBL" id="KAF2278931.1"/>
    </source>
</evidence>
<sequence length="86" mass="9680">MPSPPSEARYPHRKHPLSPPKRPMTSTSYSEKPFSSLAKGMMEFGFDTREPAERKVVRFNPLLTPSPFLDPKVLEEKRKGAAASKP</sequence>
<evidence type="ECO:0000256" key="1">
    <source>
        <dbReference type="SAM" id="MobiDB-lite"/>
    </source>
</evidence>